<keyword evidence="2" id="KW-1185">Reference proteome</keyword>
<dbReference type="Proteomes" id="UP000094565">
    <property type="component" value="Chromosome 1"/>
</dbReference>
<dbReference type="EMBL" id="CP014584">
    <property type="protein sequence ID" value="ANZ74430.1"/>
    <property type="molecule type" value="Genomic_DNA"/>
</dbReference>
<organism evidence="1 2">
    <name type="scientific">Komagataella pastoris</name>
    <name type="common">Yeast</name>
    <name type="synonym">Pichia pastoris</name>
    <dbReference type="NCBI Taxonomy" id="4922"/>
    <lineage>
        <taxon>Eukaryota</taxon>
        <taxon>Fungi</taxon>
        <taxon>Dikarya</taxon>
        <taxon>Ascomycota</taxon>
        <taxon>Saccharomycotina</taxon>
        <taxon>Pichiomycetes</taxon>
        <taxon>Pichiales</taxon>
        <taxon>Pichiaceae</taxon>
        <taxon>Komagataella</taxon>
    </lineage>
</organism>
<protein>
    <submittedName>
        <fullName evidence="1">BA75_00146T0</fullName>
    </submittedName>
</protein>
<accession>A0A1B2J8W1</accession>
<proteinExistence type="predicted"/>
<name>A0A1B2J8W1_PICPA</name>
<sequence>MLVKFHYNSKPSKKKQSRLKKIVSFKYSKIPHDQRKLAFFMSDIQTKQLDDSDDSHLLSINYLLGKESTSSTSSDRESCHVEFPDDLDFEAKNLRWKEKNVELTTYLSSYKRLYRILEQRKRVLNGLA</sequence>
<evidence type="ECO:0000313" key="2">
    <source>
        <dbReference type="Proteomes" id="UP000094565"/>
    </source>
</evidence>
<dbReference type="OrthoDB" id="10383463at2759"/>
<evidence type="ECO:0000313" key="1">
    <source>
        <dbReference type="EMBL" id="ANZ74430.1"/>
    </source>
</evidence>
<dbReference type="AlphaFoldDB" id="A0A1B2J8W1"/>
<reference evidence="1 2" key="1">
    <citation type="submission" date="2016-02" db="EMBL/GenBank/DDBJ databases">
        <title>Comparative genomic and transcriptomic foundation for Pichia pastoris.</title>
        <authorList>
            <person name="Love K.R."/>
            <person name="Shah K.A."/>
            <person name="Whittaker C.A."/>
            <person name="Wu J."/>
            <person name="Bartlett M.C."/>
            <person name="Ma D."/>
            <person name="Leeson R.L."/>
            <person name="Priest M."/>
            <person name="Young S.K."/>
            <person name="Love J.C."/>
        </authorList>
    </citation>
    <scope>NUCLEOTIDE SEQUENCE [LARGE SCALE GENOMIC DNA]</scope>
    <source>
        <strain evidence="1 2">ATCC 28485</strain>
    </source>
</reference>
<gene>
    <name evidence="1" type="ORF">ATY40_BA7500146</name>
</gene>